<feature type="transmembrane region" description="Helical" evidence="1">
    <location>
        <begin position="7"/>
        <end position="24"/>
    </location>
</feature>
<organism evidence="3 4">
    <name type="scientific">Sulfurisphaera ohwakuensis</name>
    <dbReference type="NCBI Taxonomy" id="69656"/>
    <lineage>
        <taxon>Archaea</taxon>
        <taxon>Thermoproteota</taxon>
        <taxon>Thermoprotei</taxon>
        <taxon>Sulfolobales</taxon>
        <taxon>Sulfolobaceae</taxon>
        <taxon>Sulfurisphaera</taxon>
    </lineage>
</organism>
<dbReference type="GeneID" id="42802442"/>
<reference evidence="2 5" key="2">
    <citation type="submission" date="2020-08" db="EMBL/GenBank/DDBJ databases">
        <title>Genomic Encyclopedia of Type Strains, Phase IV (KMG-IV): sequencing the most valuable type-strain genomes for metagenomic binning, comparative biology and taxonomic classification.</title>
        <authorList>
            <person name="Goeker M."/>
        </authorList>
    </citation>
    <scope>NUCLEOTIDE SEQUENCE [LARGE SCALE GENOMIC DNA]</scope>
    <source>
        <strain evidence="2 5">DSM 12421</strain>
    </source>
</reference>
<sequence>MGLVQRLWFRVPVYFGIFFLSWGIEALYLKFMNNELAYNLGIFVLGAYVPALVSFASTLYFMKRGYLEGPIVLSVLNLIFGELLYFLFLNRDGCRHGHGLDC</sequence>
<feature type="transmembrane region" description="Helical" evidence="1">
    <location>
        <begin position="36"/>
        <end position="62"/>
    </location>
</feature>
<keyword evidence="1" id="KW-1133">Transmembrane helix</keyword>
<dbReference type="EMBL" id="JACHFY010000052">
    <property type="protein sequence ID" value="MBB5255210.1"/>
    <property type="molecule type" value="Genomic_DNA"/>
</dbReference>
<dbReference type="OrthoDB" id="373764at2157"/>
<evidence type="ECO:0000313" key="2">
    <source>
        <dbReference type="EMBL" id="MBB5255210.1"/>
    </source>
</evidence>
<protein>
    <submittedName>
        <fullName evidence="3">Uncharacterized protein</fullName>
    </submittedName>
</protein>
<evidence type="ECO:0000313" key="4">
    <source>
        <dbReference type="Proteomes" id="UP000427373"/>
    </source>
</evidence>
<dbReference type="RefSeq" id="WP_156015720.1">
    <property type="nucleotide sequence ID" value="NZ_CP045484.1"/>
</dbReference>
<dbReference type="EMBL" id="CP045484">
    <property type="protein sequence ID" value="QGR18230.1"/>
    <property type="molecule type" value="Genomic_DNA"/>
</dbReference>
<evidence type="ECO:0000313" key="3">
    <source>
        <dbReference type="EMBL" id="QGR18230.1"/>
    </source>
</evidence>
<name>A0A650CK61_SULOH</name>
<keyword evidence="4" id="KW-1185">Reference proteome</keyword>
<proteinExistence type="predicted"/>
<evidence type="ECO:0000313" key="5">
    <source>
        <dbReference type="Proteomes" id="UP000582213"/>
    </source>
</evidence>
<evidence type="ECO:0000256" key="1">
    <source>
        <dbReference type="SAM" id="Phobius"/>
    </source>
</evidence>
<dbReference type="Proteomes" id="UP000582213">
    <property type="component" value="Unassembled WGS sequence"/>
</dbReference>
<reference evidence="3 4" key="1">
    <citation type="submission" date="2019-10" db="EMBL/GenBank/DDBJ databases">
        <title>Genome Sequences from Six Type Strain Members of the Archaeal Family Sulfolobaceae: Acidianus ambivalens, Acidianus infernus, Metallosphaera prunae, Stygiolobus azoricus, Sulfolobus metallicus, and Sulfurisphaera ohwakuensis.</title>
        <authorList>
            <person name="Counts J.A."/>
            <person name="Kelly R.M."/>
        </authorList>
    </citation>
    <scope>NUCLEOTIDE SEQUENCE [LARGE SCALE GENOMIC DNA]</scope>
    <source>
        <strain evidence="3 4">TA-1</strain>
    </source>
</reference>
<dbReference type="AlphaFoldDB" id="A0A650CK61"/>
<dbReference type="Proteomes" id="UP000427373">
    <property type="component" value="Chromosome"/>
</dbReference>
<keyword evidence="1" id="KW-0812">Transmembrane</keyword>
<feature type="transmembrane region" description="Helical" evidence="1">
    <location>
        <begin position="69"/>
        <end position="88"/>
    </location>
</feature>
<gene>
    <name evidence="3" type="ORF">D1869_14315</name>
    <name evidence="2" type="ORF">HNQ62_002985</name>
</gene>
<accession>A0A650CK61</accession>
<keyword evidence="1" id="KW-0472">Membrane</keyword>
<dbReference type="KEGG" id="soh:D1869_14315"/>